<name>A0AAV4R9R7_CAEEX</name>
<accession>A0AAV4R9R7</accession>
<gene>
    <name evidence="1" type="primary">AVEN_63220_1</name>
    <name evidence="1" type="ORF">CEXT_358651</name>
</gene>
<keyword evidence="2" id="KW-1185">Reference proteome</keyword>
<sequence>MISFPILQMSLQLEPAQPGSFTAQQQMSATRTVMSPLPPNYAMPPLAYGTAENAVPPTALRDMPTVQPTAPLMYQSSTSVKYSIEGPIVSEVAVENPVSNTNQNKGEPSAPMETTNTEINRILARIEQDNRILAELEKSRSTIDLPMIAASSNTASEVMSNRERNLSLPTKQSVSRQELEQLMAKLEQDNRVLAELDKREMF</sequence>
<dbReference type="AlphaFoldDB" id="A0AAV4R9R7"/>
<comment type="caution">
    <text evidence="1">The sequence shown here is derived from an EMBL/GenBank/DDBJ whole genome shotgun (WGS) entry which is preliminary data.</text>
</comment>
<protein>
    <submittedName>
        <fullName evidence="1">Uncharacterized protein</fullName>
    </submittedName>
</protein>
<evidence type="ECO:0000313" key="1">
    <source>
        <dbReference type="EMBL" id="GIY17789.1"/>
    </source>
</evidence>
<evidence type="ECO:0000313" key="2">
    <source>
        <dbReference type="Proteomes" id="UP001054945"/>
    </source>
</evidence>
<dbReference type="Proteomes" id="UP001054945">
    <property type="component" value="Unassembled WGS sequence"/>
</dbReference>
<reference evidence="1 2" key="1">
    <citation type="submission" date="2021-06" db="EMBL/GenBank/DDBJ databases">
        <title>Caerostris extrusa draft genome.</title>
        <authorList>
            <person name="Kono N."/>
            <person name="Arakawa K."/>
        </authorList>
    </citation>
    <scope>NUCLEOTIDE SEQUENCE [LARGE SCALE GENOMIC DNA]</scope>
</reference>
<dbReference type="EMBL" id="BPLR01007545">
    <property type="protein sequence ID" value="GIY17789.1"/>
    <property type="molecule type" value="Genomic_DNA"/>
</dbReference>
<organism evidence="1 2">
    <name type="scientific">Caerostris extrusa</name>
    <name type="common">Bark spider</name>
    <name type="synonym">Caerostris bankana</name>
    <dbReference type="NCBI Taxonomy" id="172846"/>
    <lineage>
        <taxon>Eukaryota</taxon>
        <taxon>Metazoa</taxon>
        <taxon>Ecdysozoa</taxon>
        <taxon>Arthropoda</taxon>
        <taxon>Chelicerata</taxon>
        <taxon>Arachnida</taxon>
        <taxon>Araneae</taxon>
        <taxon>Araneomorphae</taxon>
        <taxon>Entelegynae</taxon>
        <taxon>Araneoidea</taxon>
        <taxon>Araneidae</taxon>
        <taxon>Caerostris</taxon>
    </lineage>
</organism>
<proteinExistence type="predicted"/>